<dbReference type="RefSeq" id="WP_214625184.1">
    <property type="nucleotide sequence ID" value="NZ_JAHGAW010000013.1"/>
</dbReference>
<dbReference type="EMBL" id="JAHGAW010000013">
    <property type="protein sequence ID" value="MBT2188935.1"/>
    <property type="molecule type" value="Genomic_DNA"/>
</dbReference>
<keyword evidence="4 6" id="KW-0949">S-adenosyl-L-methionine</keyword>
<keyword evidence="2 6" id="KW-0489">Methyltransferase</keyword>
<name>A0A9X1DEW7_9SPHN</name>
<evidence type="ECO:0000256" key="2">
    <source>
        <dbReference type="ARBA" id="ARBA00022603"/>
    </source>
</evidence>
<comment type="subcellular location">
    <subcellularLocation>
        <location evidence="6">Cytoplasm</location>
    </subcellularLocation>
</comment>
<dbReference type="CDD" id="cd18094">
    <property type="entry name" value="SpoU-like_TrmL"/>
    <property type="match status" value="1"/>
</dbReference>
<comment type="subunit">
    <text evidence="6">Homodimer.</text>
</comment>
<reference evidence="9" key="1">
    <citation type="submission" date="2021-05" db="EMBL/GenBank/DDBJ databases">
        <title>Genome of Sphingobium sp. strain.</title>
        <authorList>
            <person name="Fan R."/>
        </authorList>
    </citation>
    <scope>NUCLEOTIDE SEQUENCE</scope>
    <source>
        <strain evidence="9">H33</strain>
    </source>
</reference>
<evidence type="ECO:0000313" key="10">
    <source>
        <dbReference type="Proteomes" id="UP001138757"/>
    </source>
</evidence>
<evidence type="ECO:0000256" key="4">
    <source>
        <dbReference type="ARBA" id="ARBA00022691"/>
    </source>
</evidence>
<comment type="catalytic activity">
    <reaction evidence="6">
        <text>cytidine(34) in tRNA + S-adenosyl-L-methionine = 2'-O-methylcytidine(34) in tRNA + S-adenosyl-L-homocysteine + H(+)</text>
        <dbReference type="Rhea" id="RHEA:43084"/>
        <dbReference type="Rhea" id="RHEA-COMP:10331"/>
        <dbReference type="Rhea" id="RHEA-COMP:10332"/>
        <dbReference type="ChEBI" id="CHEBI:15378"/>
        <dbReference type="ChEBI" id="CHEBI:57856"/>
        <dbReference type="ChEBI" id="CHEBI:59789"/>
        <dbReference type="ChEBI" id="CHEBI:74495"/>
        <dbReference type="ChEBI" id="CHEBI:82748"/>
        <dbReference type="EC" id="2.1.1.207"/>
    </reaction>
</comment>
<feature type="binding site" evidence="6 7">
    <location>
        <position position="79"/>
    </location>
    <ligand>
        <name>S-adenosyl-L-methionine</name>
        <dbReference type="ChEBI" id="CHEBI:59789"/>
    </ligand>
</feature>
<organism evidence="9 10">
    <name type="scientific">Sphingobium nicotianae</name>
    <dbReference type="NCBI Taxonomy" id="2782607"/>
    <lineage>
        <taxon>Bacteria</taxon>
        <taxon>Pseudomonadati</taxon>
        <taxon>Pseudomonadota</taxon>
        <taxon>Alphaproteobacteria</taxon>
        <taxon>Sphingomonadales</taxon>
        <taxon>Sphingomonadaceae</taxon>
        <taxon>Sphingobium</taxon>
    </lineage>
</organism>
<feature type="domain" description="tRNA/rRNA methyltransferase SpoU type" evidence="8">
    <location>
        <begin position="2"/>
        <end position="140"/>
    </location>
</feature>
<dbReference type="InterPro" id="IPR029026">
    <property type="entry name" value="tRNA_m1G_MTases_N"/>
</dbReference>
<feature type="binding site" evidence="6 7">
    <location>
        <position position="121"/>
    </location>
    <ligand>
        <name>S-adenosyl-L-methionine</name>
        <dbReference type="ChEBI" id="CHEBI:59789"/>
    </ligand>
</feature>
<protein>
    <recommendedName>
        <fullName evidence="6">tRNA (cytidine(34)-2'-O)-methyltransferase</fullName>
        <ecNumber evidence="6">2.1.1.207</ecNumber>
    </recommendedName>
    <alternativeName>
        <fullName evidence="6">tRNA (cytidine/uridine-2'-O-)-methyltransferase TrmL</fullName>
    </alternativeName>
</protein>
<evidence type="ECO:0000256" key="3">
    <source>
        <dbReference type="ARBA" id="ARBA00022679"/>
    </source>
</evidence>
<comment type="function">
    <text evidence="6">Methylates the ribose at the nucleotide 34 wobble position in the two leucyl isoacceptors tRNA(Leu)(CmAA) and tRNA(Leu)(cmnm5UmAA). Catalyzes the methyl transfer from S-adenosyl-L-methionine to the 2'-OH of the wobble nucleotide.</text>
</comment>
<evidence type="ECO:0000313" key="9">
    <source>
        <dbReference type="EMBL" id="MBT2188935.1"/>
    </source>
</evidence>
<dbReference type="GO" id="GO:0008175">
    <property type="term" value="F:tRNA methyltransferase activity"/>
    <property type="evidence" value="ECO:0007669"/>
    <property type="project" value="UniProtKB-UniRule"/>
</dbReference>
<dbReference type="GO" id="GO:0003723">
    <property type="term" value="F:RNA binding"/>
    <property type="evidence" value="ECO:0007669"/>
    <property type="project" value="InterPro"/>
</dbReference>
<keyword evidence="5 6" id="KW-0819">tRNA processing</keyword>
<keyword evidence="3 6" id="KW-0808">Transferase</keyword>
<dbReference type="Pfam" id="PF00588">
    <property type="entry name" value="SpoU_methylase"/>
    <property type="match status" value="1"/>
</dbReference>
<evidence type="ECO:0000256" key="6">
    <source>
        <dbReference type="HAMAP-Rule" id="MF_01885"/>
    </source>
</evidence>
<dbReference type="EC" id="2.1.1.207" evidence="6"/>
<evidence type="ECO:0000259" key="8">
    <source>
        <dbReference type="Pfam" id="PF00588"/>
    </source>
</evidence>
<sequence length="152" mass="16019">MRIALYQPDIAGNVGTILRLAACWQVPVDIILPCGFPASDAQLRRAAMDYGGEADVTRHADFAAFESACLGGGARLVALTSSGDTRLTDAAFRPGDIVLLGRESAGLPAELHDRADMRVRIPMAPGFRSLNLAVATGIALGEALRQTGLFPE</sequence>
<keyword evidence="1 6" id="KW-0963">Cytoplasm</keyword>
<dbReference type="Proteomes" id="UP001138757">
    <property type="component" value="Unassembled WGS sequence"/>
</dbReference>
<gene>
    <name evidence="6" type="primary">trmL</name>
    <name evidence="9" type="ORF">KK488_18475</name>
</gene>
<keyword evidence="10" id="KW-1185">Reference proteome</keyword>
<evidence type="ECO:0000256" key="7">
    <source>
        <dbReference type="PIRSR" id="PIRSR029256-1"/>
    </source>
</evidence>
<dbReference type="InterPro" id="IPR001537">
    <property type="entry name" value="SpoU_MeTrfase"/>
</dbReference>
<dbReference type="GO" id="GO:0008757">
    <property type="term" value="F:S-adenosylmethionine-dependent methyltransferase activity"/>
    <property type="evidence" value="ECO:0007669"/>
    <property type="project" value="UniProtKB-UniRule"/>
</dbReference>
<dbReference type="GO" id="GO:0002130">
    <property type="term" value="P:wobble position ribose methylation"/>
    <property type="evidence" value="ECO:0007669"/>
    <property type="project" value="TreeGrafter"/>
</dbReference>
<comment type="catalytic activity">
    <reaction evidence="6">
        <text>5-carboxymethylaminomethyluridine(34) in tRNA(Leu) + S-adenosyl-L-methionine = 5-carboxymethylaminomethyl-2'-O-methyluridine(34) in tRNA(Leu) + S-adenosyl-L-homocysteine + H(+)</text>
        <dbReference type="Rhea" id="RHEA:43088"/>
        <dbReference type="Rhea" id="RHEA-COMP:10333"/>
        <dbReference type="Rhea" id="RHEA-COMP:10334"/>
        <dbReference type="ChEBI" id="CHEBI:15378"/>
        <dbReference type="ChEBI" id="CHEBI:57856"/>
        <dbReference type="ChEBI" id="CHEBI:59789"/>
        <dbReference type="ChEBI" id="CHEBI:74508"/>
        <dbReference type="ChEBI" id="CHEBI:74511"/>
        <dbReference type="EC" id="2.1.1.207"/>
    </reaction>
</comment>
<evidence type="ECO:0000256" key="5">
    <source>
        <dbReference type="ARBA" id="ARBA00022694"/>
    </source>
</evidence>
<dbReference type="SUPFAM" id="SSF75217">
    <property type="entry name" value="alpha/beta knot"/>
    <property type="match status" value="1"/>
</dbReference>
<dbReference type="InterPro" id="IPR029028">
    <property type="entry name" value="Alpha/beta_knot_MTases"/>
</dbReference>
<comment type="caution">
    <text evidence="9">The sequence shown here is derived from an EMBL/GenBank/DDBJ whole genome shotgun (WGS) entry which is preliminary data.</text>
</comment>
<proteinExistence type="inferred from homology"/>
<dbReference type="InterPro" id="IPR016914">
    <property type="entry name" value="TrmL"/>
</dbReference>
<dbReference type="PIRSF" id="PIRSF029256">
    <property type="entry name" value="SpoU_TrmH_prd"/>
    <property type="match status" value="1"/>
</dbReference>
<dbReference type="GO" id="GO:0005737">
    <property type="term" value="C:cytoplasm"/>
    <property type="evidence" value="ECO:0007669"/>
    <property type="project" value="UniProtKB-SubCell"/>
</dbReference>
<dbReference type="Gene3D" id="3.40.1280.10">
    <property type="match status" value="1"/>
</dbReference>
<dbReference type="PANTHER" id="PTHR42971">
    <property type="entry name" value="TRNA (CYTIDINE(34)-2'-O)-METHYLTRANSFERASE"/>
    <property type="match status" value="1"/>
</dbReference>
<dbReference type="PANTHER" id="PTHR42971:SF1">
    <property type="entry name" value="TRNA (CYTIDINE(34)-2'-O)-METHYLTRANSFERASE"/>
    <property type="match status" value="1"/>
</dbReference>
<evidence type="ECO:0000256" key="1">
    <source>
        <dbReference type="ARBA" id="ARBA00022490"/>
    </source>
</evidence>
<dbReference type="HAMAP" id="MF_01885">
    <property type="entry name" value="tRNA_methyltr_TrmL"/>
    <property type="match status" value="1"/>
</dbReference>
<dbReference type="AlphaFoldDB" id="A0A9X1DEW7"/>
<feature type="binding site" evidence="6 7">
    <location>
        <position position="101"/>
    </location>
    <ligand>
        <name>S-adenosyl-L-methionine</name>
        <dbReference type="ChEBI" id="CHEBI:59789"/>
    </ligand>
</feature>
<feature type="binding site" evidence="6 7">
    <location>
        <position position="129"/>
    </location>
    <ligand>
        <name>S-adenosyl-L-methionine</name>
        <dbReference type="ChEBI" id="CHEBI:59789"/>
    </ligand>
</feature>
<accession>A0A9X1DEW7</accession>
<comment type="similarity">
    <text evidence="6">Belongs to the class IV-like SAM-binding methyltransferase superfamily. RNA methyltransferase TrmH family. TrmL subfamily.</text>
</comment>